<feature type="compositionally biased region" description="Acidic residues" evidence="1">
    <location>
        <begin position="105"/>
        <end position="120"/>
    </location>
</feature>
<dbReference type="EnsemblProtists" id="PYU1_T011474">
    <property type="protein sequence ID" value="PYU1_T011474"/>
    <property type="gene ID" value="PYU1_G011449"/>
</dbReference>
<evidence type="ECO:0000313" key="3">
    <source>
        <dbReference type="Proteomes" id="UP000019132"/>
    </source>
</evidence>
<dbReference type="AlphaFoldDB" id="K3X2M5"/>
<reference evidence="3" key="2">
    <citation type="submission" date="2010-04" db="EMBL/GenBank/DDBJ databases">
        <authorList>
            <person name="Buell R."/>
            <person name="Hamilton J."/>
            <person name="Hostetler J."/>
        </authorList>
    </citation>
    <scope>NUCLEOTIDE SEQUENCE [LARGE SCALE GENOMIC DNA]</scope>
    <source>
        <strain evidence="3">DAOM:BR144</strain>
    </source>
</reference>
<reference evidence="2" key="3">
    <citation type="submission" date="2015-02" db="UniProtKB">
        <authorList>
            <consortium name="EnsemblProtists"/>
        </authorList>
    </citation>
    <scope>IDENTIFICATION</scope>
    <source>
        <strain evidence="2">DAOM BR144</strain>
    </source>
</reference>
<feature type="region of interest" description="Disordered" evidence="1">
    <location>
        <begin position="50"/>
        <end position="191"/>
    </location>
</feature>
<dbReference type="EMBL" id="GL376571">
    <property type="status" value="NOT_ANNOTATED_CDS"/>
    <property type="molecule type" value="Genomic_DNA"/>
</dbReference>
<protein>
    <submittedName>
        <fullName evidence="2">Uncharacterized protein</fullName>
    </submittedName>
</protein>
<feature type="compositionally biased region" description="Low complexity" evidence="1">
    <location>
        <begin position="153"/>
        <end position="186"/>
    </location>
</feature>
<dbReference type="HOGENOM" id="CLU_057613_0_0_1"/>
<dbReference type="Pfam" id="PF14712">
    <property type="entry name" value="Snapin_Pallidin"/>
    <property type="match status" value="1"/>
</dbReference>
<dbReference type="eggNOG" id="ENOG502S7EU">
    <property type="taxonomic scope" value="Eukaryota"/>
</dbReference>
<dbReference type="GO" id="GO:0030133">
    <property type="term" value="C:transport vesicle"/>
    <property type="evidence" value="ECO:0007669"/>
    <property type="project" value="TreeGrafter"/>
</dbReference>
<dbReference type="InterPro" id="IPR028119">
    <property type="entry name" value="Snapin/Pallidin/Snn1"/>
</dbReference>
<evidence type="ECO:0000313" key="2">
    <source>
        <dbReference type="EnsemblProtists" id="PYU1_T011474"/>
    </source>
</evidence>
<dbReference type="PANTHER" id="PTHR31328">
    <property type="entry name" value="BIOGENESIS OF LYSOSOME-RELATED ORGANELLES COMPLEX 1 SUBUNIT 6"/>
    <property type="match status" value="1"/>
</dbReference>
<organism evidence="2 3">
    <name type="scientific">Globisporangium ultimum (strain ATCC 200006 / CBS 805.95 / DAOM BR144)</name>
    <name type="common">Pythium ultimum</name>
    <dbReference type="NCBI Taxonomy" id="431595"/>
    <lineage>
        <taxon>Eukaryota</taxon>
        <taxon>Sar</taxon>
        <taxon>Stramenopiles</taxon>
        <taxon>Oomycota</taxon>
        <taxon>Peronosporomycetes</taxon>
        <taxon>Pythiales</taxon>
        <taxon>Pythiaceae</taxon>
        <taxon>Globisporangium</taxon>
    </lineage>
</organism>
<dbReference type="GO" id="GO:0031083">
    <property type="term" value="C:BLOC-1 complex"/>
    <property type="evidence" value="ECO:0007669"/>
    <property type="project" value="TreeGrafter"/>
</dbReference>
<dbReference type="PANTHER" id="PTHR31328:SF2">
    <property type="entry name" value="BIOGENESIS OF LYSOSOME-RELATED ORGANELLES COMPLEX 1 SUBUNIT 6"/>
    <property type="match status" value="1"/>
</dbReference>
<proteinExistence type="predicted"/>
<sequence>MADKYGGRVYAGEDSEEDEEEEIEYNFQFGGFGASASAAATPSFSLPAAPRFSIQAPAPVQTGGGGEDSEEEIDEETGELERATPSGAPPVVVPKVSTPIATNGEDSEEDDEEANNGDDTEGLHLSSIQLESKKENASASSESKVVPVALETPAASSVPNVPKSSVSPAMRQQQRPQHQYQQKSQQPAKKIEEDDAYWSLDASINGVDVMGDAILTRLQPSLDDSIHRIAELTESQQHLLQLLSTQHASICSNSEITKVAVVMGKLPHYIQKVHEIKAAMAEISTSVERMKKRAENLRVDAQSHAIKKENKRDAQSQWNKLYAAKSSDLTANGSE</sequence>
<evidence type="ECO:0000256" key="1">
    <source>
        <dbReference type="SAM" id="MobiDB-lite"/>
    </source>
</evidence>
<dbReference type="InParanoid" id="K3X2M5"/>
<dbReference type="VEuPathDB" id="FungiDB:PYU1_G011449"/>
<keyword evidence="3" id="KW-1185">Reference proteome</keyword>
<accession>K3X2M5</accession>
<feature type="compositionally biased region" description="Acidic residues" evidence="1">
    <location>
        <begin position="67"/>
        <end position="78"/>
    </location>
</feature>
<name>K3X2M5_GLOUD</name>
<dbReference type="Proteomes" id="UP000019132">
    <property type="component" value="Unassembled WGS sequence"/>
</dbReference>
<feature type="region of interest" description="Disordered" evidence="1">
    <location>
        <begin position="1"/>
        <end position="21"/>
    </location>
</feature>
<dbReference type="OMA" id="HASICSN"/>
<reference evidence="3" key="1">
    <citation type="journal article" date="2010" name="Genome Biol.">
        <title>Genome sequence of the necrotrophic plant pathogen Pythium ultimum reveals original pathogenicity mechanisms and effector repertoire.</title>
        <authorList>
            <person name="Levesque C.A."/>
            <person name="Brouwer H."/>
            <person name="Cano L."/>
            <person name="Hamilton J.P."/>
            <person name="Holt C."/>
            <person name="Huitema E."/>
            <person name="Raffaele S."/>
            <person name="Robideau G.P."/>
            <person name="Thines M."/>
            <person name="Win J."/>
            <person name="Zerillo M.M."/>
            <person name="Beakes G.W."/>
            <person name="Boore J.L."/>
            <person name="Busam D."/>
            <person name="Dumas B."/>
            <person name="Ferriera S."/>
            <person name="Fuerstenberg S.I."/>
            <person name="Gachon C.M."/>
            <person name="Gaulin E."/>
            <person name="Govers F."/>
            <person name="Grenville-Briggs L."/>
            <person name="Horner N."/>
            <person name="Hostetler J."/>
            <person name="Jiang R.H."/>
            <person name="Johnson J."/>
            <person name="Krajaejun T."/>
            <person name="Lin H."/>
            <person name="Meijer H.J."/>
            <person name="Moore B."/>
            <person name="Morris P."/>
            <person name="Phuntmart V."/>
            <person name="Puiu D."/>
            <person name="Shetty J."/>
            <person name="Stajich J.E."/>
            <person name="Tripathy S."/>
            <person name="Wawra S."/>
            <person name="van West P."/>
            <person name="Whitty B.R."/>
            <person name="Coutinho P.M."/>
            <person name="Henrissat B."/>
            <person name="Martin F."/>
            <person name="Thomas P.D."/>
            <person name="Tyler B.M."/>
            <person name="De Vries R.P."/>
            <person name="Kamoun S."/>
            <person name="Yandell M."/>
            <person name="Tisserat N."/>
            <person name="Buell C.R."/>
        </authorList>
    </citation>
    <scope>NUCLEOTIDE SEQUENCE</scope>
    <source>
        <strain evidence="3">DAOM:BR144</strain>
    </source>
</reference>